<dbReference type="GO" id="GO:0005737">
    <property type="term" value="C:cytoplasm"/>
    <property type="evidence" value="ECO:0007669"/>
    <property type="project" value="TreeGrafter"/>
</dbReference>
<evidence type="ECO:0000256" key="2">
    <source>
        <dbReference type="ARBA" id="ARBA00022898"/>
    </source>
</evidence>
<name>X1CDV8_9ZZZZ</name>
<dbReference type="GO" id="GO:0016846">
    <property type="term" value="F:carbon-sulfur lyase activity"/>
    <property type="evidence" value="ECO:0007669"/>
    <property type="project" value="TreeGrafter"/>
</dbReference>
<dbReference type="InterPro" id="IPR015424">
    <property type="entry name" value="PyrdxlP-dep_Trfase"/>
</dbReference>
<dbReference type="SUPFAM" id="SSF53383">
    <property type="entry name" value="PLP-dependent transferases"/>
    <property type="match status" value="1"/>
</dbReference>
<accession>X1CDV8</accession>
<dbReference type="GO" id="GO:0030170">
    <property type="term" value="F:pyridoxal phosphate binding"/>
    <property type="evidence" value="ECO:0007669"/>
    <property type="project" value="InterPro"/>
</dbReference>
<dbReference type="EMBL" id="BART01023302">
    <property type="protein sequence ID" value="GAG91327.1"/>
    <property type="molecule type" value="Genomic_DNA"/>
</dbReference>
<reference evidence="3" key="1">
    <citation type="journal article" date="2014" name="Front. Microbiol.">
        <title>High frequency of phylogenetically diverse reductive dehalogenase-homologous genes in deep subseafloor sedimentary metagenomes.</title>
        <authorList>
            <person name="Kawai M."/>
            <person name="Futagami T."/>
            <person name="Toyoda A."/>
            <person name="Takaki Y."/>
            <person name="Nishi S."/>
            <person name="Hori S."/>
            <person name="Arai W."/>
            <person name="Tsubouchi T."/>
            <person name="Morono Y."/>
            <person name="Uchiyama I."/>
            <person name="Ito T."/>
            <person name="Fujiyama A."/>
            <person name="Inagaki F."/>
            <person name="Takami H."/>
        </authorList>
    </citation>
    <scope>NUCLEOTIDE SEQUENCE</scope>
    <source>
        <strain evidence="3">Expedition CK06-06</strain>
    </source>
</reference>
<organism evidence="3">
    <name type="scientific">marine sediment metagenome</name>
    <dbReference type="NCBI Taxonomy" id="412755"/>
    <lineage>
        <taxon>unclassified sequences</taxon>
        <taxon>metagenomes</taxon>
        <taxon>ecological metagenomes</taxon>
    </lineage>
</organism>
<dbReference type="InterPro" id="IPR015421">
    <property type="entry name" value="PyrdxlP-dep_Trfase_major"/>
</dbReference>
<sequence length="189" mass="20877">MNEKKEDASKGIGVSKDKAEAQEDLGKRIGTKVVHAGESINPLTRGITTNIDFSTTFAYDIADQWADVFYHGKPGFAYSRHANPTRAVFEKKIAILENGEAGIGFSSGMAAISTVFSTYLKPSDEIIVTDRCYPGTRHLLNQYFKEWGFIVHFVDATDIENIKAKITKNTKLIHMECPANPTLSLCDIA</sequence>
<dbReference type="AlphaFoldDB" id="X1CDV8"/>
<comment type="caution">
    <text evidence="3">The sequence shown here is derived from an EMBL/GenBank/DDBJ whole genome shotgun (WGS) entry which is preliminary data.</text>
</comment>
<comment type="cofactor">
    <cofactor evidence="1">
        <name>pyridoxal 5'-phosphate</name>
        <dbReference type="ChEBI" id="CHEBI:597326"/>
    </cofactor>
</comment>
<dbReference type="PANTHER" id="PTHR11808">
    <property type="entry name" value="TRANS-SULFURATION ENZYME FAMILY MEMBER"/>
    <property type="match status" value="1"/>
</dbReference>
<dbReference type="Gene3D" id="3.40.640.10">
    <property type="entry name" value="Type I PLP-dependent aspartate aminotransferase-like (Major domain)"/>
    <property type="match status" value="1"/>
</dbReference>
<evidence type="ECO:0000256" key="1">
    <source>
        <dbReference type="ARBA" id="ARBA00001933"/>
    </source>
</evidence>
<feature type="non-terminal residue" evidence="3">
    <location>
        <position position="189"/>
    </location>
</feature>
<gene>
    <name evidence="3" type="ORF">S01H4_42440</name>
</gene>
<protein>
    <submittedName>
        <fullName evidence="3">Uncharacterized protein</fullName>
    </submittedName>
</protein>
<keyword evidence="2" id="KW-0663">Pyridoxal phosphate</keyword>
<dbReference type="Pfam" id="PF01053">
    <property type="entry name" value="Cys_Met_Meta_PP"/>
    <property type="match status" value="1"/>
</dbReference>
<proteinExistence type="predicted"/>
<dbReference type="InterPro" id="IPR000277">
    <property type="entry name" value="Cys/Met-Metab_PyrdxlP-dep_enz"/>
</dbReference>
<evidence type="ECO:0000313" key="3">
    <source>
        <dbReference type="EMBL" id="GAG91327.1"/>
    </source>
</evidence>
<dbReference type="GO" id="GO:0019346">
    <property type="term" value="P:transsulfuration"/>
    <property type="evidence" value="ECO:0007669"/>
    <property type="project" value="InterPro"/>
</dbReference>